<dbReference type="CDD" id="cd08761">
    <property type="entry name" value="Cyt_b561_CYB561D2_like"/>
    <property type="match status" value="1"/>
</dbReference>
<dbReference type="Gene3D" id="1.20.120.1770">
    <property type="match status" value="1"/>
</dbReference>
<evidence type="ECO:0000256" key="1">
    <source>
        <dbReference type="ARBA" id="ARBA00001970"/>
    </source>
</evidence>
<keyword evidence="10 11" id="KW-0472">Membrane</keyword>
<evidence type="ECO:0000256" key="6">
    <source>
        <dbReference type="ARBA" id="ARBA00022723"/>
    </source>
</evidence>
<keyword evidence="6" id="KW-0479">Metal-binding</keyword>
<evidence type="ECO:0000313" key="13">
    <source>
        <dbReference type="EMBL" id="GAO19617.1"/>
    </source>
</evidence>
<keyword evidence="7" id="KW-0249">Electron transport</keyword>
<dbReference type="SMART" id="SM00665">
    <property type="entry name" value="B561"/>
    <property type="match status" value="1"/>
</dbReference>
<evidence type="ECO:0000256" key="11">
    <source>
        <dbReference type="SAM" id="Phobius"/>
    </source>
</evidence>
<evidence type="ECO:0000256" key="9">
    <source>
        <dbReference type="ARBA" id="ARBA00023004"/>
    </source>
</evidence>
<dbReference type="AlphaFoldDB" id="A0A1B5L9W6"/>
<accession>A0A1B5L9W6</accession>
<dbReference type="Pfam" id="PF03188">
    <property type="entry name" value="Cytochrom_B561"/>
    <property type="match status" value="1"/>
</dbReference>
<comment type="caution">
    <text evidence="13">The sequence shown here is derived from an EMBL/GenBank/DDBJ whole genome shotgun (WGS) entry which is preliminary data.</text>
</comment>
<keyword evidence="8 11" id="KW-1133">Transmembrane helix</keyword>
<dbReference type="GO" id="GO:0016020">
    <property type="term" value="C:membrane"/>
    <property type="evidence" value="ECO:0007669"/>
    <property type="project" value="UniProtKB-SubCell"/>
</dbReference>
<feature type="transmembrane region" description="Helical" evidence="11">
    <location>
        <begin position="120"/>
        <end position="137"/>
    </location>
</feature>
<name>A0A1B5L9W6_USTVR</name>
<reference evidence="14" key="1">
    <citation type="journal article" date="2016" name="Genome Announc.">
        <title>Genome sequence of Ustilaginoidea virens IPU010, a rice pathogenic fungus causing false smut.</title>
        <authorList>
            <person name="Kumagai T."/>
            <person name="Ishii T."/>
            <person name="Terai G."/>
            <person name="Umemura M."/>
            <person name="Machida M."/>
            <person name="Asai K."/>
        </authorList>
    </citation>
    <scope>NUCLEOTIDE SEQUENCE [LARGE SCALE GENOMIC DNA]</scope>
    <source>
        <strain evidence="14">IPU010</strain>
    </source>
</reference>
<evidence type="ECO:0000256" key="8">
    <source>
        <dbReference type="ARBA" id="ARBA00022989"/>
    </source>
</evidence>
<gene>
    <name evidence="13" type="ORF">UVI_02000530</name>
</gene>
<evidence type="ECO:0000256" key="7">
    <source>
        <dbReference type="ARBA" id="ARBA00022982"/>
    </source>
</evidence>
<evidence type="ECO:0000313" key="14">
    <source>
        <dbReference type="Proteomes" id="UP000054053"/>
    </source>
</evidence>
<comment type="cofactor">
    <cofactor evidence="1">
        <name>heme b</name>
        <dbReference type="ChEBI" id="CHEBI:60344"/>
    </cofactor>
</comment>
<evidence type="ECO:0000256" key="5">
    <source>
        <dbReference type="ARBA" id="ARBA00022692"/>
    </source>
</evidence>
<dbReference type="GO" id="GO:0140575">
    <property type="term" value="F:transmembrane monodehydroascorbate reductase activity"/>
    <property type="evidence" value="ECO:0007669"/>
    <property type="project" value="InterPro"/>
</dbReference>
<dbReference type="EMBL" id="BBTG02000001">
    <property type="protein sequence ID" value="GAO19617.1"/>
    <property type="molecule type" value="Genomic_DNA"/>
</dbReference>
<feature type="domain" description="Cytochrome b561" evidence="12">
    <location>
        <begin position="45"/>
        <end position="245"/>
    </location>
</feature>
<dbReference type="Proteomes" id="UP000054053">
    <property type="component" value="Unassembled WGS sequence"/>
</dbReference>
<feature type="transmembrane region" description="Helical" evidence="11">
    <location>
        <begin position="219"/>
        <end position="239"/>
    </location>
</feature>
<feature type="transmembrane region" description="Helical" evidence="11">
    <location>
        <begin position="194"/>
        <end position="213"/>
    </location>
</feature>
<evidence type="ECO:0000256" key="10">
    <source>
        <dbReference type="ARBA" id="ARBA00023136"/>
    </source>
</evidence>
<evidence type="ECO:0000256" key="3">
    <source>
        <dbReference type="ARBA" id="ARBA00022448"/>
    </source>
</evidence>
<proteinExistence type="predicted"/>
<comment type="subcellular location">
    <subcellularLocation>
        <location evidence="2">Membrane</location>
        <topology evidence="2">Multi-pass membrane protein</topology>
    </subcellularLocation>
</comment>
<dbReference type="PANTHER" id="PTHR15422:SF45">
    <property type="entry name" value="CYTOCHROME B561 DOMAIN-CONTAINING PROTEIN"/>
    <property type="match status" value="1"/>
</dbReference>
<dbReference type="PROSITE" id="PS50939">
    <property type="entry name" value="CYTOCHROME_B561"/>
    <property type="match status" value="1"/>
</dbReference>
<protein>
    <recommendedName>
        <fullName evidence="12">Cytochrome b561 domain-containing protein</fullName>
    </recommendedName>
</protein>
<evidence type="ECO:0000256" key="2">
    <source>
        <dbReference type="ARBA" id="ARBA00004141"/>
    </source>
</evidence>
<dbReference type="InterPro" id="IPR045150">
    <property type="entry name" value="CYB561D1/2"/>
</dbReference>
<keyword evidence="4" id="KW-0349">Heme</keyword>
<feature type="transmembrane region" description="Helical" evidence="11">
    <location>
        <begin position="53"/>
        <end position="72"/>
    </location>
</feature>
<sequence>MTRPSRCWHLNLLLLDRIPTWNLCWGNQVRAMNMGDADHDDNKQLTRACLEGTGILAQLGSVLLCINIWAHIFLRPVILFSGHPLAMSIGIFSLVQAILSLQPTVTPAQKCLGQRIHASLNIFALVSFLAGVVFIQVNKSLYNLPHFHSAHSVLGGLTLLVMMAQYIVGFTMLFTPRLYGSVDRAKRLYIYHRYAGYLILVLLLTTVCMAMLTDYNLHVLNINVWGVMLANLVILAGVISRIQKHKMGYGA</sequence>
<evidence type="ECO:0000256" key="4">
    <source>
        <dbReference type="ARBA" id="ARBA00022617"/>
    </source>
</evidence>
<dbReference type="InterPro" id="IPR006593">
    <property type="entry name" value="Cyt_b561/ferric_Rdtase_TM"/>
</dbReference>
<keyword evidence="9" id="KW-0408">Iron</keyword>
<organism evidence="13 14">
    <name type="scientific">Ustilaginoidea virens</name>
    <name type="common">Rice false smut fungus</name>
    <name type="synonym">Villosiclava virens</name>
    <dbReference type="NCBI Taxonomy" id="1159556"/>
    <lineage>
        <taxon>Eukaryota</taxon>
        <taxon>Fungi</taxon>
        <taxon>Dikarya</taxon>
        <taxon>Ascomycota</taxon>
        <taxon>Pezizomycotina</taxon>
        <taxon>Sordariomycetes</taxon>
        <taxon>Hypocreomycetidae</taxon>
        <taxon>Hypocreales</taxon>
        <taxon>Clavicipitaceae</taxon>
        <taxon>Ustilaginoidea</taxon>
    </lineage>
</organism>
<dbReference type="PANTHER" id="PTHR15422">
    <property type="entry name" value="OS05G0565100 PROTEIN"/>
    <property type="match status" value="1"/>
</dbReference>
<keyword evidence="3" id="KW-0813">Transport</keyword>
<feature type="transmembrane region" description="Helical" evidence="11">
    <location>
        <begin position="78"/>
        <end position="99"/>
    </location>
</feature>
<dbReference type="GO" id="GO:0046872">
    <property type="term" value="F:metal ion binding"/>
    <property type="evidence" value="ECO:0007669"/>
    <property type="project" value="UniProtKB-KW"/>
</dbReference>
<keyword evidence="5 11" id="KW-0812">Transmembrane</keyword>
<evidence type="ECO:0000259" key="12">
    <source>
        <dbReference type="PROSITE" id="PS50939"/>
    </source>
</evidence>
<feature type="transmembrane region" description="Helical" evidence="11">
    <location>
        <begin position="149"/>
        <end position="174"/>
    </location>
</feature>